<dbReference type="RefSeq" id="WP_113947429.1">
    <property type="nucleotide sequence ID" value="NZ_QNQU01000002.1"/>
</dbReference>
<dbReference type="InterPro" id="IPR015315">
    <property type="entry name" value="DUF1963"/>
</dbReference>
<proteinExistence type="predicted"/>
<gene>
    <name evidence="1" type="ORF">DRW42_03370</name>
</gene>
<dbReference type="Pfam" id="PF09234">
    <property type="entry name" value="DUF1963"/>
    <property type="match status" value="1"/>
</dbReference>
<dbReference type="AlphaFoldDB" id="A0A366LC96"/>
<dbReference type="SUPFAM" id="SSF103032">
    <property type="entry name" value="Hypothetical protein YwqG"/>
    <property type="match status" value="1"/>
</dbReference>
<sequence>MTRTELHQRLAVRGLGGELEKLLQYSRDCIRLYPKSVAEADIALGSTKIGGMPDLPQGLEWPTEMITTTTTEKRFLFLNREKKIETPRSLSFIAQVNFAELCVFDTGSTLPDNGILYFFYCQDQMAWGFDPADQNRFRVIYHKGDLSLLERRGFPRDIDADAKLIACGIGARSEISLPAYYHHVYDEMGKDKAEQIMDSFEGQNVNKLLGQPDVIQNEMELECELVTNGLFCGDPSGYNDPRAAQLEPNAKDWRLLLQIDSNEQNDYMWGDSGRLYFWIKEADLEARRFEKTWCILQCY</sequence>
<reference evidence="1 2" key="1">
    <citation type="submission" date="2018-07" db="EMBL/GenBank/DDBJ databases">
        <title>A draft genome of a endophytic bacteria, a new species of Pedobacter.</title>
        <authorList>
            <person name="Zhang Z.D."/>
            <person name="Chen Z.J."/>
        </authorList>
    </citation>
    <scope>NUCLEOTIDE SEQUENCE [LARGE SCALE GENOMIC DNA]</scope>
    <source>
        <strain evidence="1 2">RS10</strain>
    </source>
</reference>
<dbReference type="PANTHER" id="PTHR36436:SF6">
    <property type="entry name" value="SLL5081 PROTEIN"/>
    <property type="match status" value="1"/>
</dbReference>
<evidence type="ECO:0000313" key="2">
    <source>
        <dbReference type="Proteomes" id="UP000252081"/>
    </source>
</evidence>
<protein>
    <recommendedName>
        <fullName evidence="3">DUF1963 domain-containing protein</fullName>
    </recommendedName>
</protein>
<name>A0A366LC96_9SPHI</name>
<evidence type="ECO:0008006" key="3">
    <source>
        <dbReference type="Google" id="ProtNLM"/>
    </source>
</evidence>
<dbReference type="OrthoDB" id="1414356at2"/>
<organism evidence="1 2">
    <name type="scientific">Pedobacter miscanthi</name>
    <dbReference type="NCBI Taxonomy" id="2259170"/>
    <lineage>
        <taxon>Bacteria</taxon>
        <taxon>Pseudomonadati</taxon>
        <taxon>Bacteroidota</taxon>
        <taxon>Sphingobacteriia</taxon>
        <taxon>Sphingobacteriales</taxon>
        <taxon>Sphingobacteriaceae</taxon>
        <taxon>Pedobacter</taxon>
    </lineage>
</organism>
<keyword evidence="2" id="KW-1185">Reference proteome</keyword>
<evidence type="ECO:0000313" key="1">
    <source>
        <dbReference type="EMBL" id="RBQ11515.1"/>
    </source>
</evidence>
<dbReference type="EMBL" id="QNQU01000002">
    <property type="protein sequence ID" value="RBQ11515.1"/>
    <property type="molecule type" value="Genomic_DNA"/>
</dbReference>
<comment type="caution">
    <text evidence="1">The sequence shown here is derived from an EMBL/GenBank/DDBJ whole genome shotgun (WGS) entry which is preliminary data.</text>
</comment>
<dbReference type="PANTHER" id="PTHR36436">
    <property type="entry name" value="SLL5081 PROTEIN"/>
    <property type="match status" value="1"/>
</dbReference>
<dbReference type="Gene3D" id="2.30.320.10">
    <property type="entry name" value="YwqG-like"/>
    <property type="match status" value="1"/>
</dbReference>
<dbReference type="InterPro" id="IPR035948">
    <property type="entry name" value="YwqG-like_sf"/>
</dbReference>
<dbReference type="Proteomes" id="UP000252081">
    <property type="component" value="Unassembled WGS sequence"/>
</dbReference>
<accession>A0A366LC96</accession>